<dbReference type="InterPro" id="IPR050639">
    <property type="entry name" value="SSR_resolvase"/>
</dbReference>
<evidence type="ECO:0000313" key="3">
    <source>
        <dbReference type="Proteomes" id="UP000253235"/>
    </source>
</evidence>
<dbReference type="InterPro" id="IPR011109">
    <property type="entry name" value="DNA_bind_recombinase_dom"/>
</dbReference>
<dbReference type="PROSITE" id="PS51737">
    <property type="entry name" value="RECOMBINASE_DNA_BIND"/>
    <property type="match status" value="1"/>
</dbReference>
<accession>A0A482TTZ2</accession>
<dbReference type="InterPro" id="IPR038109">
    <property type="entry name" value="DNA_bind_recomb_sf"/>
</dbReference>
<dbReference type="GO" id="GO:0003677">
    <property type="term" value="F:DNA binding"/>
    <property type="evidence" value="ECO:0007669"/>
    <property type="project" value="InterPro"/>
</dbReference>
<dbReference type="Gene3D" id="3.40.50.1390">
    <property type="entry name" value="Resolvase, N-terminal catalytic domain"/>
    <property type="match status" value="1"/>
</dbReference>
<dbReference type="InterPro" id="IPR036162">
    <property type="entry name" value="Resolvase-like_N_sf"/>
</dbReference>
<dbReference type="CDD" id="cd00338">
    <property type="entry name" value="Ser_Recombinase"/>
    <property type="match status" value="1"/>
</dbReference>
<dbReference type="EMBL" id="QNVY02000005">
    <property type="protein sequence ID" value="RYJ50986.1"/>
    <property type="molecule type" value="Genomic_DNA"/>
</dbReference>
<dbReference type="Pfam" id="PF07508">
    <property type="entry name" value="Recombinase"/>
    <property type="match status" value="1"/>
</dbReference>
<sequence>MLGIYTRISGNKAVGKDTSIEIQTAEGVKIALKLGMQYKVYTDIGISGTKEEIEDRPSFAYLMKDIDKGKITAVYVIDQARLERNPKIWQIFLYQVNKKDVKFYPKGIETDLTDPAIKFATSIQSLTNQLFAEQTREKVNLTFDKRASEGFTHGGLPYGYEKGKDGKYQIIPTEADIVLRIFNLSLAGDGTYTIANILNADEIPTKFQNVSKRDSFIRYDAYTGEKKVFNKATIKWRGNVIYDMLKNTTYKGIRVWNRLQKDKKQRIEANVPAIVTEDLFDRVNRNLVNNKQKVGKRSEFKYLLNGLIICGCCGKEYRGKKRIVNKDSAYKCIQQGKCPKSRGLSIVRFENFLIQHLFINKNLKELLINLPINTDNGVVLKSKLFKYEEELKKKIKLKEKYLKWLNDEDLEDDDSIREQYKKNVKDIGSLKNNIEILKSEILESDSNFAKLKVENATNEYKLTTNFDDTKRLIHSLVERITVIHKKLDKGGIFNVVIKYKGFEEYSTFTTNWFSLKWIWLYYSRGEAISEQQRLQDIENEKALFDYKGIPYTDEDFIDFVAGDSVSMMMDEIVLDNNNLVEFN</sequence>
<organism evidence="2 3">
    <name type="scientific">Flavobacterium petrolei</name>
    <dbReference type="NCBI Taxonomy" id="2259594"/>
    <lineage>
        <taxon>Bacteria</taxon>
        <taxon>Pseudomonadati</taxon>
        <taxon>Bacteroidota</taxon>
        <taxon>Flavobacteriia</taxon>
        <taxon>Flavobacteriales</taxon>
        <taxon>Flavobacteriaceae</taxon>
        <taxon>Flavobacterium</taxon>
    </lineage>
</organism>
<gene>
    <name evidence="2" type="ORF">DR871_013755</name>
</gene>
<reference evidence="2 3" key="1">
    <citation type="submission" date="2019-01" db="EMBL/GenBank/DDBJ databases">
        <title>Flavobacterium sp. nov. isolated from arctic soil.</title>
        <authorList>
            <person name="Kim D.-U."/>
        </authorList>
    </citation>
    <scope>NUCLEOTIDE SEQUENCE [LARGE SCALE GENOMIC DNA]</scope>
    <source>
        <strain evidence="2 3">Kopri-42</strain>
    </source>
</reference>
<name>A0A482TTZ2_9FLAO</name>
<dbReference type="SMART" id="SM00857">
    <property type="entry name" value="Resolvase"/>
    <property type="match status" value="1"/>
</dbReference>
<dbReference type="GO" id="GO:0000150">
    <property type="term" value="F:DNA strand exchange activity"/>
    <property type="evidence" value="ECO:0007669"/>
    <property type="project" value="InterPro"/>
</dbReference>
<dbReference type="RefSeq" id="WP_113666770.1">
    <property type="nucleotide sequence ID" value="NZ_QNVY02000005.1"/>
</dbReference>
<proteinExistence type="predicted"/>
<dbReference type="AlphaFoldDB" id="A0A482TTZ2"/>
<dbReference type="Proteomes" id="UP000253235">
    <property type="component" value="Unassembled WGS sequence"/>
</dbReference>
<dbReference type="Gene3D" id="3.90.1750.20">
    <property type="entry name" value="Putative Large Serine Recombinase, Chain B, Domain 2"/>
    <property type="match status" value="1"/>
</dbReference>
<dbReference type="PANTHER" id="PTHR30461">
    <property type="entry name" value="DNA-INVERTASE FROM LAMBDOID PROPHAGE"/>
    <property type="match status" value="1"/>
</dbReference>
<comment type="caution">
    <text evidence="2">The sequence shown here is derived from an EMBL/GenBank/DDBJ whole genome shotgun (WGS) entry which is preliminary data.</text>
</comment>
<dbReference type="InterPro" id="IPR006119">
    <property type="entry name" value="Resolv_N"/>
</dbReference>
<feature type="domain" description="Recombinase" evidence="1">
    <location>
        <begin position="157"/>
        <end position="293"/>
    </location>
</feature>
<dbReference type="PANTHER" id="PTHR30461:SF23">
    <property type="entry name" value="DNA RECOMBINASE-RELATED"/>
    <property type="match status" value="1"/>
</dbReference>
<dbReference type="SUPFAM" id="SSF53041">
    <property type="entry name" value="Resolvase-like"/>
    <property type="match status" value="1"/>
</dbReference>
<evidence type="ECO:0000259" key="1">
    <source>
        <dbReference type="PROSITE" id="PS51737"/>
    </source>
</evidence>
<evidence type="ECO:0000313" key="2">
    <source>
        <dbReference type="EMBL" id="RYJ50986.1"/>
    </source>
</evidence>
<dbReference type="OrthoDB" id="1094757at2"/>
<protein>
    <submittedName>
        <fullName evidence="2">Recombinase family protein</fullName>
    </submittedName>
</protein>
<dbReference type="Pfam" id="PF00239">
    <property type="entry name" value="Resolvase"/>
    <property type="match status" value="1"/>
</dbReference>
<keyword evidence="3" id="KW-1185">Reference proteome</keyword>